<feature type="domain" description="Doubled CXXCH motif" evidence="2">
    <location>
        <begin position="267"/>
        <end position="299"/>
    </location>
</feature>
<dbReference type="Proteomes" id="UP000006055">
    <property type="component" value="Chromosome"/>
</dbReference>
<dbReference type="HOGENOM" id="CLU_037209_0_0_7"/>
<keyword evidence="1" id="KW-0732">Signal</keyword>
<evidence type="ECO:0000256" key="1">
    <source>
        <dbReference type="ARBA" id="ARBA00022729"/>
    </source>
</evidence>
<sequence>MARRWIWIMAILAVCILVSTGLVSCDKGKPLSQMGPAKYVGSDKCAECHSRIAITFRNTLHQKVIQDTRKNPRAIQGNFVHPDPLVDFKPDDVVMTHGVQWKQRYVDKDWRTRVAQWNFETEKWSPYNAAGWKEADWRKKCGYCHVVGFDYDKLTWSELSVGCEACHGPASNHIDSKLEDKIKTIVNPATLPFRAASDICGQCHTRGKSPDKKWDSPVGFRVGDYLGPQHFTVAEKSDMSAWWPSGHVKQHRQQYPEWKGSQHAKAGIGCSTCHSVHEARTKFATTMNPNNLCQSCHGNVSTDSIRGHAPIAGAPQHSDCIGCHMPPTGASSTRGDERSHQFRTIPPKVTVELGAGDPAKQPNSCNHCHSHKNQKPEQLQKALDDGKKLLEKITITSVTQQ</sequence>
<evidence type="ECO:0000259" key="3">
    <source>
        <dbReference type="Pfam" id="PF13435"/>
    </source>
</evidence>
<dbReference type="Gene3D" id="1.10.1130.10">
    <property type="entry name" value="Flavocytochrome C3, Chain A"/>
    <property type="match status" value="1"/>
</dbReference>
<evidence type="ECO:0000313" key="5">
    <source>
        <dbReference type="Proteomes" id="UP000006055"/>
    </source>
</evidence>
<dbReference type="OrthoDB" id="9814800at2"/>
<accession>I4CCC6</accession>
<dbReference type="RefSeq" id="WP_014812327.1">
    <property type="nucleotide sequence ID" value="NC_018025.1"/>
</dbReference>
<dbReference type="InterPro" id="IPR010177">
    <property type="entry name" value="Paired_CXXCH_1"/>
</dbReference>
<dbReference type="InterPro" id="IPR036280">
    <property type="entry name" value="Multihaem_cyt_sf"/>
</dbReference>
<dbReference type="STRING" id="706587.Desti_4591"/>
<keyword evidence="5" id="KW-1185">Reference proteome</keyword>
<dbReference type="AlphaFoldDB" id="I4CCC6"/>
<evidence type="ECO:0000259" key="2">
    <source>
        <dbReference type="Pfam" id="PF09699"/>
    </source>
</evidence>
<protein>
    <submittedName>
        <fullName evidence="4">Formate-dependent nitrite reductase, periplasmic cytochrome c552 subunit</fullName>
    </submittedName>
</protein>
<dbReference type="PANTHER" id="PTHR35038:SF8">
    <property type="entry name" value="C-TYPE POLYHEME CYTOCHROME OMCC"/>
    <property type="match status" value="1"/>
</dbReference>
<dbReference type="Pfam" id="PF09699">
    <property type="entry name" value="Paired_CXXCH_1"/>
    <property type="match status" value="1"/>
</dbReference>
<name>I4CCC6_DESTA</name>
<dbReference type="SUPFAM" id="SSF48695">
    <property type="entry name" value="Multiheme cytochromes"/>
    <property type="match status" value="1"/>
</dbReference>
<gene>
    <name evidence="4" type="ordered locus">Desti_4591</name>
</gene>
<dbReference type="InterPro" id="IPR051829">
    <property type="entry name" value="Multiheme_Cytochr_ET"/>
</dbReference>
<dbReference type="PROSITE" id="PS51257">
    <property type="entry name" value="PROKAR_LIPOPROTEIN"/>
    <property type="match status" value="1"/>
</dbReference>
<dbReference type="PANTHER" id="PTHR35038">
    <property type="entry name" value="DISSIMILATORY SULFITE REDUCTASE SIRA"/>
    <property type="match status" value="1"/>
</dbReference>
<dbReference type="InterPro" id="IPR023155">
    <property type="entry name" value="Cyt_c-552/4"/>
</dbReference>
<dbReference type="Gene3D" id="3.90.10.10">
    <property type="entry name" value="Cytochrome C3"/>
    <property type="match status" value="1"/>
</dbReference>
<dbReference type="eggNOG" id="COG3303">
    <property type="taxonomic scope" value="Bacteria"/>
</dbReference>
<dbReference type="Pfam" id="PF13435">
    <property type="entry name" value="Cytochrome_C554"/>
    <property type="match status" value="1"/>
</dbReference>
<organism evidence="4 5">
    <name type="scientific">Desulfomonile tiedjei (strain ATCC 49306 / DSM 6799 / DCB-1)</name>
    <dbReference type="NCBI Taxonomy" id="706587"/>
    <lineage>
        <taxon>Bacteria</taxon>
        <taxon>Pseudomonadati</taxon>
        <taxon>Thermodesulfobacteriota</taxon>
        <taxon>Desulfomonilia</taxon>
        <taxon>Desulfomonilales</taxon>
        <taxon>Desulfomonilaceae</taxon>
        <taxon>Desulfomonile</taxon>
    </lineage>
</organism>
<proteinExistence type="predicted"/>
<dbReference type="KEGG" id="dti:Desti_4591"/>
<evidence type="ECO:0000313" key="4">
    <source>
        <dbReference type="EMBL" id="AFM27217.1"/>
    </source>
</evidence>
<dbReference type="EMBL" id="CP003360">
    <property type="protein sequence ID" value="AFM27217.1"/>
    <property type="molecule type" value="Genomic_DNA"/>
</dbReference>
<feature type="domain" description="Cytochrome c-552/4" evidence="3">
    <location>
        <begin position="108"/>
        <end position="168"/>
    </location>
</feature>
<reference evidence="5" key="1">
    <citation type="submission" date="2012-06" db="EMBL/GenBank/DDBJ databases">
        <title>Complete sequence of chromosome of Desulfomonile tiedjei DSM 6799.</title>
        <authorList>
            <person name="Lucas S."/>
            <person name="Copeland A."/>
            <person name="Lapidus A."/>
            <person name="Glavina del Rio T."/>
            <person name="Dalin E."/>
            <person name="Tice H."/>
            <person name="Bruce D."/>
            <person name="Goodwin L."/>
            <person name="Pitluck S."/>
            <person name="Peters L."/>
            <person name="Ovchinnikova G."/>
            <person name="Zeytun A."/>
            <person name="Lu M."/>
            <person name="Kyrpides N."/>
            <person name="Mavromatis K."/>
            <person name="Ivanova N."/>
            <person name="Brettin T."/>
            <person name="Detter J.C."/>
            <person name="Han C."/>
            <person name="Larimer F."/>
            <person name="Land M."/>
            <person name="Hauser L."/>
            <person name="Markowitz V."/>
            <person name="Cheng J.-F."/>
            <person name="Hugenholtz P."/>
            <person name="Woyke T."/>
            <person name="Wu D."/>
            <person name="Spring S."/>
            <person name="Schroeder M."/>
            <person name="Brambilla E."/>
            <person name="Klenk H.-P."/>
            <person name="Eisen J.A."/>
        </authorList>
    </citation>
    <scope>NUCLEOTIDE SEQUENCE [LARGE SCALE GENOMIC DNA]</scope>
    <source>
        <strain evidence="5">ATCC 49306 / DSM 6799 / DCB-1</strain>
    </source>
</reference>